<evidence type="ECO:0000313" key="3">
    <source>
        <dbReference type="EMBL" id="MVW74749.1"/>
    </source>
</evidence>
<dbReference type="Gene3D" id="3.30.300.90">
    <property type="entry name" value="BolA-like"/>
    <property type="match status" value="1"/>
</dbReference>
<evidence type="ECO:0000256" key="2">
    <source>
        <dbReference type="RuleBase" id="RU003860"/>
    </source>
</evidence>
<reference evidence="3 4" key="1">
    <citation type="submission" date="2019-11" db="EMBL/GenBank/DDBJ databases">
        <title>Pseudomonas flavidum sp. nov., isolated from Baiyang Lake.</title>
        <authorList>
            <person name="Zhao Y."/>
        </authorList>
    </citation>
    <scope>NUCLEOTIDE SEQUENCE [LARGE SCALE GENOMIC DNA]</scope>
    <source>
        <strain evidence="4">R-22-3 w-18</strain>
    </source>
</reference>
<dbReference type="Pfam" id="PF01722">
    <property type="entry name" value="BolA"/>
    <property type="match status" value="1"/>
</dbReference>
<dbReference type="EMBL" id="WKJZ01000001">
    <property type="protein sequence ID" value="MVW74749.1"/>
    <property type="molecule type" value="Genomic_DNA"/>
</dbReference>
<evidence type="ECO:0000256" key="1">
    <source>
        <dbReference type="ARBA" id="ARBA00005578"/>
    </source>
</evidence>
<keyword evidence="4" id="KW-1185">Reference proteome</keyword>
<accession>A0A6I4KQ22</accession>
<proteinExistence type="inferred from homology"/>
<dbReference type="PANTHER" id="PTHR46229:SF4">
    <property type="entry name" value="ACID STRESS PROTEIN IBAG"/>
    <property type="match status" value="1"/>
</dbReference>
<comment type="similarity">
    <text evidence="1 2">Belongs to the BolA/IbaG family.</text>
</comment>
<dbReference type="PANTHER" id="PTHR46229">
    <property type="entry name" value="BOLA TRANSCRIPTION REGULATOR"/>
    <property type="match status" value="1"/>
</dbReference>
<sequence length="79" mass="8757">MQAIEVKNLLEAKLANTQVEVEGEGCNFQLNLIGDELAALSAVKRQQQVYAHLNPWIADGSIHAVTMKFFSRADWAARS</sequence>
<name>A0A6I4KQ22_9PSED</name>
<dbReference type="InterPro" id="IPR036065">
    <property type="entry name" value="BolA-like_sf"/>
</dbReference>
<protein>
    <submittedName>
        <fullName evidence="3">BolA/IbaG family iron-sulfur metabolism protein</fullName>
    </submittedName>
</protein>
<dbReference type="InterPro" id="IPR050961">
    <property type="entry name" value="BolA/IbaG_stress_morph_reg"/>
</dbReference>
<dbReference type="RefSeq" id="WP_160343683.1">
    <property type="nucleotide sequence ID" value="NZ_WKJZ01000001.1"/>
</dbReference>
<dbReference type="InterPro" id="IPR002634">
    <property type="entry name" value="BolA"/>
</dbReference>
<comment type="caution">
    <text evidence="3">The sequence shown here is derived from an EMBL/GenBank/DDBJ whole genome shotgun (WGS) entry which is preliminary data.</text>
</comment>
<dbReference type="Proteomes" id="UP000429555">
    <property type="component" value="Unassembled WGS sequence"/>
</dbReference>
<organism evidence="3 4">
    <name type="scientific">Pseudomonas xionganensis</name>
    <dbReference type="NCBI Taxonomy" id="2654845"/>
    <lineage>
        <taxon>Bacteria</taxon>
        <taxon>Pseudomonadati</taxon>
        <taxon>Pseudomonadota</taxon>
        <taxon>Gammaproteobacteria</taxon>
        <taxon>Pseudomonadales</taxon>
        <taxon>Pseudomonadaceae</taxon>
        <taxon>Pseudomonas</taxon>
    </lineage>
</organism>
<dbReference type="SUPFAM" id="SSF82657">
    <property type="entry name" value="BolA-like"/>
    <property type="match status" value="1"/>
</dbReference>
<dbReference type="PIRSF" id="PIRSF003113">
    <property type="entry name" value="BolA"/>
    <property type="match status" value="1"/>
</dbReference>
<evidence type="ECO:0000313" key="4">
    <source>
        <dbReference type="Proteomes" id="UP000429555"/>
    </source>
</evidence>
<dbReference type="AlphaFoldDB" id="A0A6I4KQ22"/>
<gene>
    <name evidence="3" type="ORF">GJV18_05410</name>
</gene>